<dbReference type="PANTHER" id="PTHR35394:SF5">
    <property type="entry name" value="DUF3176 DOMAIN-CONTAINING PROTEIN"/>
    <property type="match status" value="1"/>
</dbReference>
<dbReference type="EMBL" id="JAULSO010000003">
    <property type="protein sequence ID" value="KAK3686209.1"/>
    <property type="molecule type" value="Genomic_DNA"/>
</dbReference>
<dbReference type="InterPro" id="IPR021514">
    <property type="entry name" value="DUF3176"/>
</dbReference>
<evidence type="ECO:0000313" key="2">
    <source>
        <dbReference type="EMBL" id="KAK3686209.1"/>
    </source>
</evidence>
<evidence type="ECO:0000313" key="3">
    <source>
        <dbReference type="Proteomes" id="UP001270362"/>
    </source>
</evidence>
<reference evidence="2" key="2">
    <citation type="submission" date="2023-06" db="EMBL/GenBank/DDBJ databases">
        <authorList>
            <consortium name="Lawrence Berkeley National Laboratory"/>
            <person name="Haridas S."/>
            <person name="Hensen N."/>
            <person name="Bonometti L."/>
            <person name="Westerberg I."/>
            <person name="Brannstrom I.O."/>
            <person name="Guillou S."/>
            <person name="Cros-Aarteil S."/>
            <person name="Calhoun S."/>
            <person name="Kuo A."/>
            <person name="Mondo S."/>
            <person name="Pangilinan J."/>
            <person name="Riley R."/>
            <person name="Labutti K."/>
            <person name="Andreopoulos B."/>
            <person name="Lipzen A."/>
            <person name="Chen C."/>
            <person name="Yanf M."/>
            <person name="Daum C."/>
            <person name="Ng V."/>
            <person name="Clum A."/>
            <person name="Steindorff A."/>
            <person name="Ohm R."/>
            <person name="Martin F."/>
            <person name="Silar P."/>
            <person name="Natvig D."/>
            <person name="Lalanne C."/>
            <person name="Gautier V."/>
            <person name="Ament-Velasquez S.L."/>
            <person name="Kruys A."/>
            <person name="Hutchinson M.I."/>
            <person name="Powell A.J."/>
            <person name="Barry K."/>
            <person name="Miller A.N."/>
            <person name="Grigoriev I.V."/>
            <person name="Debuchy R."/>
            <person name="Gladieux P."/>
            <person name="Thoren M.H."/>
            <person name="Johannesson H."/>
        </authorList>
    </citation>
    <scope>NUCLEOTIDE SEQUENCE</scope>
    <source>
        <strain evidence="2">CBS 314.62</strain>
    </source>
</reference>
<keyword evidence="1" id="KW-1133">Transmembrane helix</keyword>
<gene>
    <name evidence="2" type="ORF">B0T22DRAFT_242745</name>
</gene>
<dbReference type="AlphaFoldDB" id="A0AAE1CB28"/>
<keyword evidence="1" id="KW-0812">Transmembrane</keyword>
<keyword evidence="1" id="KW-0472">Membrane</keyword>
<proteinExistence type="predicted"/>
<feature type="transmembrane region" description="Helical" evidence="1">
    <location>
        <begin position="565"/>
        <end position="586"/>
    </location>
</feature>
<comment type="caution">
    <text evidence="2">The sequence shown here is derived from an EMBL/GenBank/DDBJ whole genome shotgun (WGS) entry which is preliminary data.</text>
</comment>
<dbReference type="Proteomes" id="UP001270362">
    <property type="component" value="Unassembled WGS sequence"/>
</dbReference>
<protein>
    <submittedName>
        <fullName evidence="2">Uncharacterized protein</fullName>
    </submittedName>
</protein>
<feature type="transmembrane region" description="Helical" evidence="1">
    <location>
        <begin position="52"/>
        <end position="72"/>
    </location>
</feature>
<accession>A0AAE1CB28</accession>
<dbReference type="Pfam" id="PF11374">
    <property type="entry name" value="DUF3176"/>
    <property type="match status" value="1"/>
</dbReference>
<evidence type="ECO:0000256" key="1">
    <source>
        <dbReference type="SAM" id="Phobius"/>
    </source>
</evidence>
<name>A0AAE1CB28_9PEZI</name>
<reference evidence="2" key="1">
    <citation type="journal article" date="2023" name="Mol. Phylogenet. Evol.">
        <title>Genome-scale phylogeny and comparative genomics of the fungal order Sordariales.</title>
        <authorList>
            <person name="Hensen N."/>
            <person name="Bonometti L."/>
            <person name="Westerberg I."/>
            <person name="Brannstrom I.O."/>
            <person name="Guillou S."/>
            <person name="Cros-Aarteil S."/>
            <person name="Calhoun S."/>
            <person name="Haridas S."/>
            <person name="Kuo A."/>
            <person name="Mondo S."/>
            <person name="Pangilinan J."/>
            <person name="Riley R."/>
            <person name="LaButti K."/>
            <person name="Andreopoulos B."/>
            <person name="Lipzen A."/>
            <person name="Chen C."/>
            <person name="Yan M."/>
            <person name="Daum C."/>
            <person name="Ng V."/>
            <person name="Clum A."/>
            <person name="Steindorff A."/>
            <person name="Ohm R.A."/>
            <person name="Martin F."/>
            <person name="Silar P."/>
            <person name="Natvig D.O."/>
            <person name="Lalanne C."/>
            <person name="Gautier V."/>
            <person name="Ament-Velasquez S.L."/>
            <person name="Kruys A."/>
            <person name="Hutchinson M.I."/>
            <person name="Powell A.J."/>
            <person name="Barry K."/>
            <person name="Miller A.N."/>
            <person name="Grigoriev I.V."/>
            <person name="Debuchy R."/>
            <person name="Gladieux P."/>
            <person name="Hiltunen Thoren M."/>
            <person name="Johannesson H."/>
        </authorList>
    </citation>
    <scope>NUCLEOTIDE SEQUENCE</scope>
    <source>
        <strain evidence="2">CBS 314.62</strain>
    </source>
</reference>
<dbReference type="PANTHER" id="PTHR35394">
    <property type="entry name" value="DUF3176 DOMAIN-CONTAINING PROTEIN"/>
    <property type="match status" value="1"/>
</dbReference>
<sequence>MDPDTKADRGQLPALDTSSAYFSNATSEANPNAQGNAPTQIQALLNAWAFEFVWILVSLSSFSVILVILLIYDGRTLPRLPLNITLNTLVAFFSSLSKAAFMIPVAEAISQCKWNWFRTDKPLSDFETFDVASRGFWGSVTLLGRLRWSNIASLGALVTIFSIMSTPITQQLIAYPTRLGPALDVNNATTSAVRAWAIDPSAGPRGPSNTVLSTVLNGFLTQVADPIQPLAVSCPTGQCTFPRFNSLGICVKMANITSFLNVQESPPDPNSWPLQLLLTNVTRQYDVSLGGECNMTSPSTVAFRTCRSQVNESVAFQDDADMMAAKVYSFPLIYSMIDKDTFASHDDPGPVRWGAMEVFYHLCVNTYEISVRGGSLSSVPVSSSWKTPGNGTNKPLTIGCNEMTKSDDPVQCIVPEPDKSADVNSFTALVDPNGSPNNRTSDFRAQRTLLNIVVDSLHYSSEGLYMYDPVDNSDNGWTISSGITQMVEALYNNGDRFFNESLPLDPLVQFDRIGVMMNSVATSLTNLMRSTSSFTDANTHGDFNAQPITGAAWANETFVSVRWGWILYMASEIVVAAAFLCLTVIATSQLDIKVLKSSPLATLLALNDKTRSTVGGITTPSEVRHHARSVKVNLVDGTRQGRDDG</sequence>
<keyword evidence="3" id="KW-1185">Reference proteome</keyword>
<organism evidence="2 3">
    <name type="scientific">Podospora appendiculata</name>
    <dbReference type="NCBI Taxonomy" id="314037"/>
    <lineage>
        <taxon>Eukaryota</taxon>
        <taxon>Fungi</taxon>
        <taxon>Dikarya</taxon>
        <taxon>Ascomycota</taxon>
        <taxon>Pezizomycotina</taxon>
        <taxon>Sordariomycetes</taxon>
        <taxon>Sordariomycetidae</taxon>
        <taxon>Sordariales</taxon>
        <taxon>Podosporaceae</taxon>
        <taxon>Podospora</taxon>
    </lineage>
</organism>